<dbReference type="RefSeq" id="WP_074739043.1">
    <property type="nucleotide sequence ID" value="NZ_FNNP01000012.1"/>
</dbReference>
<keyword evidence="8" id="KW-1185">Reference proteome</keyword>
<evidence type="ECO:0000256" key="4">
    <source>
        <dbReference type="ARBA" id="ARBA00023136"/>
    </source>
</evidence>
<dbReference type="STRING" id="985054.SAMN05444358_11272"/>
<evidence type="ECO:0000256" key="1">
    <source>
        <dbReference type="ARBA" id="ARBA00004141"/>
    </source>
</evidence>
<evidence type="ECO:0000313" key="8">
    <source>
        <dbReference type="Proteomes" id="UP000183400"/>
    </source>
</evidence>
<dbReference type="GO" id="GO:0016020">
    <property type="term" value="C:membrane"/>
    <property type="evidence" value="ECO:0007669"/>
    <property type="project" value="UniProtKB-SubCell"/>
</dbReference>
<keyword evidence="2 5" id="KW-0812">Transmembrane</keyword>
<dbReference type="EMBL" id="FNNP01000012">
    <property type="protein sequence ID" value="SDX82615.1"/>
    <property type="molecule type" value="Genomic_DNA"/>
</dbReference>
<dbReference type="InterPro" id="IPR000620">
    <property type="entry name" value="EamA_dom"/>
</dbReference>
<proteinExistence type="predicted"/>
<feature type="transmembrane region" description="Helical" evidence="5">
    <location>
        <begin position="123"/>
        <end position="141"/>
    </location>
</feature>
<dbReference type="AlphaFoldDB" id="A0A1H3EVF9"/>
<dbReference type="InterPro" id="IPR037185">
    <property type="entry name" value="EmrE-like"/>
</dbReference>
<sequence length="153" mass="16434">MRMTVVDWGLLGFLSILWAGTFFFTSIAVGELPPLTVVFLRVSIAALALLIYLGIRGITLPKNRQVWKAFLTMGILNNVIPFSLFFWAQTTIPGGLASIANAATPVFSIAVAHYMLADEKFTANKFFGVVLALIGVGFLFGEEVSSGASVAIS</sequence>
<accession>A0A1H3EVF9</accession>
<evidence type="ECO:0000313" key="7">
    <source>
        <dbReference type="EMBL" id="SDX82615.1"/>
    </source>
</evidence>
<name>A0A1H3EVF9_9RHOB</name>
<reference evidence="8" key="1">
    <citation type="submission" date="2016-10" db="EMBL/GenBank/DDBJ databases">
        <authorList>
            <person name="Varghese N."/>
            <person name="Submissions S."/>
        </authorList>
    </citation>
    <scope>NUCLEOTIDE SEQUENCE [LARGE SCALE GENOMIC DNA]</scope>
    <source>
        <strain evidence="8">DSM 27839</strain>
    </source>
</reference>
<dbReference type="Proteomes" id="UP000183400">
    <property type="component" value="Unassembled WGS sequence"/>
</dbReference>
<organism evidence="7 8">
    <name type="scientific">Ruegeria halocynthiae</name>
    <dbReference type="NCBI Taxonomy" id="985054"/>
    <lineage>
        <taxon>Bacteria</taxon>
        <taxon>Pseudomonadati</taxon>
        <taxon>Pseudomonadota</taxon>
        <taxon>Alphaproteobacteria</taxon>
        <taxon>Rhodobacterales</taxon>
        <taxon>Roseobacteraceae</taxon>
        <taxon>Ruegeria</taxon>
    </lineage>
</organism>
<feature type="transmembrane region" description="Helical" evidence="5">
    <location>
        <begin position="35"/>
        <end position="55"/>
    </location>
</feature>
<comment type="subcellular location">
    <subcellularLocation>
        <location evidence="1">Membrane</location>
        <topology evidence="1">Multi-pass membrane protein</topology>
    </subcellularLocation>
</comment>
<dbReference type="Pfam" id="PF00892">
    <property type="entry name" value="EamA"/>
    <property type="match status" value="1"/>
</dbReference>
<feature type="transmembrane region" description="Helical" evidence="5">
    <location>
        <begin position="94"/>
        <end position="116"/>
    </location>
</feature>
<keyword evidence="3 5" id="KW-1133">Transmembrane helix</keyword>
<dbReference type="PANTHER" id="PTHR32322">
    <property type="entry name" value="INNER MEMBRANE TRANSPORTER"/>
    <property type="match status" value="1"/>
</dbReference>
<evidence type="ECO:0000256" key="2">
    <source>
        <dbReference type="ARBA" id="ARBA00022692"/>
    </source>
</evidence>
<evidence type="ECO:0000259" key="6">
    <source>
        <dbReference type="Pfam" id="PF00892"/>
    </source>
</evidence>
<evidence type="ECO:0000256" key="3">
    <source>
        <dbReference type="ARBA" id="ARBA00022989"/>
    </source>
</evidence>
<feature type="domain" description="EamA" evidence="6">
    <location>
        <begin position="12"/>
        <end position="140"/>
    </location>
</feature>
<feature type="transmembrane region" description="Helical" evidence="5">
    <location>
        <begin position="67"/>
        <end position="88"/>
    </location>
</feature>
<protein>
    <submittedName>
        <fullName evidence="7">EamA-like transporter family protein</fullName>
    </submittedName>
</protein>
<dbReference type="PANTHER" id="PTHR32322:SF9">
    <property type="entry name" value="AMINO-ACID METABOLITE EFFLUX PUMP-RELATED"/>
    <property type="match status" value="1"/>
</dbReference>
<feature type="transmembrane region" description="Helical" evidence="5">
    <location>
        <begin position="7"/>
        <end position="29"/>
    </location>
</feature>
<keyword evidence="4 5" id="KW-0472">Membrane</keyword>
<evidence type="ECO:0000256" key="5">
    <source>
        <dbReference type="SAM" id="Phobius"/>
    </source>
</evidence>
<dbReference type="InterPro" id="IPR050638">
    <property type="entry name" value="AA-Vitamin_Transporters"/>
</dbReference>
<dbReference type="OrthoDB" id="9810556at2"/>
<dbReference type="SUPFAM" id="SSF103481">
    <property type="entry name" value="Multidrug resistance efflux transporter EmrE"/>
    <property type="match status" value="1"/>
</dbReference>
<gene>
    <name evidence="7" type="ORF">SAMN05444358_11272</name>
</gene>